<dbReference type="Proteomes" id="UP000317494">
    <property type="component" value="Unassembled WGS sequence"/>
</dbReference>
<evidence type="ECO:0008006" key="6">
    <source>
        <dbReference type="Google" id="ProtNLM"/>
    </source>
</evidence>
<comment type="caution">
    <text evidence="2">The sequence shown here is derived from an EMBL/GenBank/DDBJ whole genome shotgun (WGS) entry which is preliminary data.</text>
</comment>
<keyword evidence="1" id="KW-0732">Signal</keyword>
<reference evidence="4 5" key="1">
    <citation type="journal article" date="2019" name="Sci. Rep.">
        <title>Comparative genomics of chytrid fungi reveal insights into the obligate biotrophic and pathogenic lifestyle of Synchytrium endobioticum.</title>
        <authorList>
            <person name="van de Vossenberg B.T.L.H."/>
            <person name="Warris S."/>
            <person name="Nguyen H.D.T."/>
            <person name="van Gent-Pelzer M.P.E."/>
            <person name="Joly D.L."/>
            <person name="van de Geest H.C."/>
            <person name="Bonants P.J.M."/>
            <person name="Smith D.S."/>
            <person name="Levesque C.A."/>
            <person name="van der Lee T.A.J."/>
        </authorList>
    </citation>
    <scope>NUCLEOTIDE SEQUENCE [LARGE SCALE GENOMIC DNA]</scope>
    <source>
        <strain evidence="2 5">LEV6574</strain>
        <strain evidence="3 4">MB42</strain>
    </source>
</reference>
<name>A0A507DJ89_9FUNG</name>
<protein>
    <recommendedName>
        <fullName evidence="6">Secreted protein</fullName>
    </recommendedName>
</protein>
<dbReference type="VEuPathDB" id="FungiDB:SeMB42_g00865"/>
<evidence type="ECO:0000313" key="5">
    <source>
        <dbReference type="Proteomes" id="UP000320475"/>
    </source>
</evidence>
<sequence length="113" mass="12786">MSCFRWSIPYWLFFVAPSGSSHICESPQVADGHCNAWKPKTTLVLAESGITLQANFSRVGNHPVSIHTTMVVRQHDRFYTHRDSSRASRNGFVRPRDLGTVACKKNSLTLRRP</sequence>
<evidence type="ECO:0000313" key="4">
    <source>
        <dbReference type="Proteomes" id="UP000317494"/>
    </source>
</evidence>
<dbReference type="EMBL" id="QEAN01000019">
    <property type="protein sequence ID" value="TPX53283.1"/>
    <property type="molecule type" value="Genomic_DNA"/>
</dbReference>
<gene>
    <name evidence="2" type="ORF">SeLEV6574_g00133</name>
    <name evidence="3" type="ORF">SeMB42_g00865</name>
</gene>
<evidence type="ECO:0000256" key="1">
    <source>
        <dbReference type="SAM" id="SignalP"/>
    </source>
</evidence>
<dbReference type="EMBL" id="QEAM01000002">
    <property type="protein sequence ID" value="TPX51694.1"/>
    <property type="molecule type" value="Genomic_DNA"/>
</dbReference>
<accession>A0A507DJ89</accession>
<dbReference type="Proteomes" id="UP000320475">
    <property type="component" value="Unassembled WGS sequence"/>
</dbReference>
<feature type="chain" id="PRO_5036131054" description="Secreted protein" evidence="1">
    <location>
        <begin position="22"/>
        <end position="113"/>
    </location>
</feature>
<proteinExistence type="predicted"/>
<keyword evidence="4" id="KW-1185">Reference proteome</keyword>
<organism evidence="2 5">
    <name type="scientific">Synchytrium endobioticum</name>
    <dbReference type="NCBI Taxonomy" id="286115"/>
    <lineage>
        <taxon>Eukaryota</taxon>
        <taxon>Fungi</taxon>
        <taxon>Fungi incertae sedis</taxon>
        <taxon>Chytridiomycota</taxon>
        <taxon>Chytridiomycota incertae sedis</taxon>
        <taxon>Chytridiomycetes</taxon>
        <taxon>Synchytriales</taxon>
        <taxon>Synchytriaceae</taxon>
        <taxon>Synchytrium</taxon>
    </lineage>
</organism>
<dbReference type="AlphaFoldDB" id="A0A507DJ89"/>
<evidence type="ECO:0000313" key="2">
    <source>
        <dbReference type="EMBL" id="TPX51694.1"/>
    </source>
</evidence>
<evidence type="ECO:0000313" key="3">
    <source>
        <dbReference type="EMBL" id="TPX53283.1"/>
    </source>
</evidence>
<feature type="signal peptide" evidence="1">
    <location>
        <begin position="1"/>
        <end position="21"/>
    </location>
</feature>